<accession>A0A402CR30</accession>
<dbReference type="PROSITE" id="PS00409">
    <property type="entry name" value="PROKAR_NTER_METHYL"/>
    <property type="match status" value="1"/>
</dbReference>
<dbReference type="InterPro" id="IPR045584">
    <property type="entry name" value="Pilin-like"/>
</dbReference>
<dbReference type="Pfam" id="PF07596">
    <property type="entry name" value="SBP_bac_10"/>
    <property type="match status" value="1"/>
</dbReference>
<dbReference type="RefSeq" id="WP_165863974.1">
    <property type="nucleotide sequence ID" value="NZ_AP025739.1"/>
</dbReference>
<dbReference type="AlphaFoldDB" id="A0A402CR30"/>
<organism evidence="2 3">
    <name type="scientific">Capsulimonas corticalis</name>
    <dbReference type="NCBI Taxonomy" id="2219043"/>
    <lineage>
        <taxon>Bacteria</taxon>
        <taxon>Bacillati</taxon>
        <taxon>Armatimonadota</taxon>
        <taxon>Armatimonadia</taxon>
        <taxon>Capsulimonadales</taxon>
        <taxon>Capsulimonadaceae</taxon>
        <taxon>Capsulimonas</taxon>
    </lineage>
</organism>
<dbReference type="SUPFAM" id="SSF54523">
    <property type="entry name" value="Pili subunits"/>
    <property type="match status" value="1"/>
</dbReference>
<dbReference type="Proteomes" id="UP000287394">
    <property type="component" value="Chromosome"/>
</dbReference>
<evidence type="ECO:0000256" key="1">
    <source>
        <dbReference type="ARBA" id="ARBA00022481"/>
    </source>
</evidence>
<proteinExistence type="predicted"/>
<evidence type="ECO:0000313" key="3">
    <source>
        <dbReference type="Proteomes" id="UP000287394"/>
    </source>
</evidence>
<dbReference type="PRINTS" id="PR00813">
    <property type="entry name" value="BCTERIALGSPG"/>
</dbReference>
<dbReference type="PANTHER" id="PTHR30093">
    <property type="entry name" value="GENERAL SECRETION PATHWAY PROTEIN G"/>
    <property type="match status" value="1"/>
</dbReference>
<dbReference type="KEGG" id="ccot:CCAX7_000090"/>
<evidence type="ECO:0000313" key="2">
    <source>
        <dbReference type="EMBL" id="BDI27958.1"/>
    </source>
</evidence>
<keyword evidence="3" id="KW-1185">Reference proteome</keyword>
<keyword evidence="1" id="KW-0488">Methylation</keyword>
<dbReference type="Pfam" id="PF07963">
    <property type="entry name" value="N_methyl"/>
    <property type="match status" value="1"/>
</dbReference>
<dbReference type="InterPro" id="IPR027558">
    <property type="entry name" value="Pre_pil_HX9DG_C"/>
</dbReference>
<dbReference type="NCBIfam" id="TIGR04294">
    <property type="entry name" value="pre_pil_HX9DG"/>
    <property type="match status" value="1"/>
</dbReference>
<name>A0A402CR30_9BACT</name>
<dbReference type="Gene3D" id="3.30.700.10">
    <property type="entry name" value="Glycoprotein, Type 4 Pilin"/>
    <property type="match status" value="1"/>
</dbReference>
<dbReference type="NCBIfam" id="TIGR02532">
    <property type="entry name" value="IV_pilin_GFxxxE"/>
    <property type="match status" value="1"/>
</dbReference>
<dbReference type="InterPro" id="IPR000983">
    <property type="entry name" value="Bac_GSPG_pilin"/>
</dbReference>
<dbReference type="EMBL" id="AP025739">
    <property type="protein sequence ID" value="BDI27958.1"/>
    <property type="molecule type" value="Genomic_DNA"/>
</dbReference>
<reference evidence="2 3" key="1">
    <citation type="journal article" date="2019" name="Int. J. Syst. Evol. Microbiol.">
        <title>Capsulimonas corticalis gen. nov., sp. nov., an aerobic capsulated bacterium, of a novel bacterial order, Capsulimonadales ord. nov., of the class Armatimonadia of the phylum Armatimonadetes.</title>
        <authorList>
            <person name="Li J."/>
            <person name="Kudo C."/>
            <person name="Tonouchi A."/>
        </authorList>
    </citation>
    <scope>NUCLEOTIDE SEQUENCE [LARGE SCALE GENOMIC DNA]</scope>
    <source>
        <strain evidence="2 3">AX-7</strain>
    </source>
</reference>
<sequence>MKRQGFTLIELLVVIAIIAILAAILFPVFAQAREKARAIACLSNVKQMGLAMMQYVQDNDEKFPTSGTYWTTTNPYTDWLDIIQPYTTSRLLAQCPDAPRRADAYGFSDPLSLQSIAKVTTPSNTVLVAEAVQPSWGGAYSQVNMNIKFAAWTHPDGTPETDFWGSPNPNDILVSDGNAGSGGPCTQPFKDGIDNDTSVNWGCPCGPQNVALRHQGGANIVWADGHAKWTRRQAFTLQQFEYTLQP</sequence>
<protein>
    <submittedName>
        <fullName evidence="2">Uncharacterized protein</fullName>
    </submittedName>
</protein>
<gene>
    <name evidence="2" type="ORF">CCAX7_000090</name>
</gene>
<dbReference type="GO" id="GO:0015627">
    <property type="term" value="C:type II protein secretion system complex"/>
    <property type="evidence" value="ECO:0007669"/>
    <property type="project" value="InterPro"/>
</dbReference>
<dbReference type="GO" id="GO:0015628">
    <property type="term" value="P:protein secretion by the type II secretion system"/>
    <property type="evidence" value="ECO:0007669"/>
    <property type="project" value="InterPro"/>
</dbReference>
<dbReference type="InterPro" id="IPR012902">
    <property type="entry name" value="N_methyl_site"/>
</dbReference>
<dbReference type="InterPro" id="IPR011453">
    <property type="entry name" value="DUF1559"/>
</dbReference>